<dbReference type="NCBIfam" id="NF005489">
    <property type="entry name" value="PRK07102.1"/>
    <property type="match status" value="1"/>
</dbReference>
<reference evidence="3 4" key="1">
    <citation type="submission" date="2016-11" db="EMBL/GenBank/DDBJ databases">
        <authorList>
            <person name="Jaros S."/>
            <person name="Januszkiewicz K."/>
            <person name="Wedrychowicz H."/>
        </authorList>
    </citation>
    <scope>NUCLEOTIDE SEQUENCE [LARGE SCALE GENOMIC DNA]</scope>
    <source>
        <strain evidence="3 4">DSM 14916</strain>
    </source>
</reference>
<dbReference type="GO" id="GO:0016020">
    <property type="term" value="C:membrane"/>
    <property type="evidence" value="ECO:0007669"/>
    <property type="project" value="TreeGrafter"/>
</dbReference>
<gene>
    <name evidence="3" type="ORF">SAMN02745194_03989</name>
</gene>
<sequence>MLKVAIFGATSAIAQAVARRFAGEGARLFLVARDAARLEVVAADLRARGAASVETATADLAETGGHAALVEHARLALDGLDAALIAHGTLGDQKAGEADAGAMLRELGVNFLSPASLLTHLGNLMEAQRHGSLAVIGSVAGDRGRASNYVYGSAKGGLRVFTQGLRHRLGRAGVAVTLVQPGFVDTPMTAAIPKGGPLWATPDRVAADIHRAMKTGPAILYTPWFWRYVMLIIRLLPDFVFKRLKL</sequence>
<comment type="similarity">
    <text evidence="1">Belongs to the short-chain dehydrogenases/reductases (SDR) family.</text>
</comment>
<dbReference type="Pfam" id="PF00106">
    <property type="entry name" value="adh_short"/>
    <property type="match status" value="1"/>
</dbReference>
<dbReference type="RefSeq" id="WP_073137988.1">
    <property type="nucleotide sequence ID" value="NZ_FQZF01000028.1"/>
</dbReference>
<protein>
    <recommendedName>
        <fullName evidence="5">Short-chain dehydrogenase</fullName>
    </recommendedName>
</protein>
<accession>A0A1M6P298</accession>
<dbReference type="SUPFAM" id="SSF51735">
    <property type="entry name" value="NAD(P)-binding Rossmann-fold domains"/>
    <property type="match status" value="1"/>
</dbReference>
<dbReference type="AlphaFoldDB" id="A0A1M6P298"/>
<dbReference type="InterPro" id="IPR020904">
    <property type="entry name" value="Sc_DH/Rdtase_CS"/>
</dbReference>
<dbReference type="InterPro" id="IPR002347">
    <property type="entry name" value="SDR_fam"/>
</dbReference>
<dbReference type="STRING" id="198092.SAMN02745194_03989"/>
<organism evidence="3 4">
    <name type="scientific">Muricoccus roseus</name>
    <dbReference type="NCBI Taxonomy" id="198092"/>
    <lineage>
        <taxon>Bacteria</taxon>
        <taxon>Pseudomonadati</taxon>
        <taxon>Pseudomonadota</taxon>
        <taxon>Alphaproteobacteria</taxon>
        <taxon>Acetobacterales</taxon>
        <taxon>Roseomonadaceae</taxon>
        <taxon>Muricoccus</taxon>
    </lineage>
</organism>
<dbReference type="PROSITE" id="PS00061">
    <property type="entry name" value="ADH_SHORT"/>
    <property type="match status" value="1"/>
</dbReference>
<keyword evidence="4" id="KW-1185">Reference proteome</keyword>
<proteinExistence type="inferred from homology"/>
<name>A0A1M6P298_9PROT</name>
<evidence type="ECO:0000256" key="1">
    <source>
        <dbReference type="ARBA" id="ARBA00006484"/>
    </source>
</evidence>
<dbReference type="EMBL" id="FQZF01000028">
    <property type="protein sequence ID" value="SHK02024.1"/>
    <property type="molecule type" value="Genomic_DNA"/>
</dbReference>
<dbReference type="Proteomes" id="UP000184387">
    <property type="component" value="Unassembled WGS sequence"/>
</dbReference>
<dbReference type="OrthoDB" id="335726at2"/>
<dbReference type="GO" id="GO:0016491">
    <property type="term" value="F:oxidoreductase activity"/>
    <property type="evidence" value="ECO:0007669"/>
    <property type="project" value="UniProtKB-KW"/>
</dbReference>
<dbReference type="PANTHER" id="PTHR44196:SF1">
    <property type="entry name" value="DEHYDROGENASE_REDUCTASE SDR FAMILY MEMBER 7B"/>
    <property type="match status" value="1"/>
</dbReference>
<evidence type="ECO:0000313" key="3">
    <source>
        <dbReference type="EMBL" id="SHK02024.1"/>
    </source>
</evidence>
<dbReference type="CDD" id="cd05233">
    <property type="entry name" value="SDR_c"/>
    <property type="match status" value="1"/>
</dbReference>
<evidence type="ECO:0000313" key="4">
    <source>
        <dbReference type="Proteomes" id="UP000184387"/>
    </source>
</evidence>
<keyword evidence="2" id="KW-0560">Oxidoreductase</keyword>
<evidence type="ECO:0008006" key="5">
    <source>
        <dbReference type="Google" id="ProtNLM"/>
    </source>
</evidence>
<evidence type="ECO:0000256" key="2">
    <source>
        <dbReference type="ARBA" id="ARBA00023002"/>
    </source>
</evidence>
<dbReference type="PANTHER" id="PTHR44196">
    <property type="entry name" value="DEHYDROGENASE/REDUCTASE SDR FAMILY MEMBER 7B"/>
    <property type="match status" value="1"/>
</dbReference>
<dbReference type="Gene3D" id="3.40.50.720">
    <property type="entry name" value="NAD(P)-binding Rossmann-like Domain"/>
    <property type="match status" value="1"/>
</dbReference>
<dbReference type="PRINTS" id="PR00081">
    <property type="entry name" value="GDHRDH"/>
</dbReference>
<dbReference type="InterPro" id="IPR036291">
    <property type="entry name" value="NAD(P)-bd_dom_sf"/>
</dbReference>